<protein>
    <submittedName>
        <fullName evidence="2">Uncharacterized protein</fullName>
    </submittedName>
</protein>
<dbReference type="AlphaFoldDB" id="A0A9N7U797"/>
<keyword evidence="3" id="KW-1185">Reference proteome</keyword>
<gene>
    <name evidence="2" type="ORF">PLEPLA_LOCUS12939</name>
</gene>
<dbReference type="SUPFAM" id="SSF53098">
    <property type="entry name" value="Ribonuclease H-like"/>
    <property type="match status" value="1"/>
</dbReference>
<accession>A0A9N7U797</accession>
<dbReference type="EMBL" id="CADEAL010000774">
    <property type="protein sequence ID" value="CAB1425009.1"/>
    <property type="molecule type" value="Genomic_DNA"/>
</dbReference>
<organism evidence="2 3">
    <name type="scientific">Pleuronectes platessa</name>
    <name type="common">European plaice</name>
    <dbReference type="NCBI Taxonomy" id="8262"/>
    <lineage>
        <taxon>Eukaryota</taxon>
        <taxon>Metazoa</taxon>
        <taxon>Chordata</taxon>
        <taxon>Craniata</taxon>
        <taxon>Vertebrata</taxon>
        <taxon>Euteleostomi</taxon>
        <taxon>Actinopterygii</taxon>
        <taxon>Neopterygii</taxon>
        <taxon>Teleostei</taxon>
        <taxon>Neoteleostei</taxon>
        <taxon>Acanthomorphata</taxon>
        <taxon>Carangaria</taxon>
        <taxon>Pleuronectiformes</taxon>
        <taxon>Pleuronectoidei</taxon>
        <taxon>Pleuronectidae</taxon>
        <taxon>Pleuronectes</taxon>
    </lineage>
</organism>
<evidence type="ECO:0000313" key="3">
    <source>
        <dbReference type="Proteomes" id="UP001153269"/>
    </source>
</evidence>
<evidence type="ECO:0000313" key="2">
    <source>
        <dbReference type="EMBL" id="CAB1425009.1"/>
    </source>
</evidence>
<comment type="caution">
    <text evidence="2">The sequence shown here is derived from an EMBL/GenBank/DDBJ whole genome shotgun (WGS) entry which is preliminary data.</text>
</comment>
<feature type="non-terminal residue" evidence="2">
    <location>
        <position position="228"/>
    </location>
</feature>
<sequence length="228" mass="25530">RSRKRENGETDRGVGRETDGESGGDHKDDDRPSGWDAWVARLPRLYNPGAVDEQLVPFRGGIGDAIKRDADLYVQRAGELQSPLDFYEMLAKKSGSSVATKRLLQLCGLTLVKDCLTRWSSSYQMISRLLEVKDSTVRVADGMDWDFPQPKHTKMLQSDSMSLSLVVPALLDLSAHLSQFLQGTAYRDLDFLAQKMKANTEQRFSCFLDPRDSKCSPLATAACFLDFE</sequence>
<dbReference type="Proteomes" id="UP001153269">
    <property type="component" value="Unassembled WGS sequence"/>
</dbReference>
<evidence type="ECO:0000256" key="1">
    <source>
        <dbReference type="SAM" id="MobiDB-lite"/>
    </source>
</evidence>
<proteinExistence type="predicted"/>
<reference evidence="2" key="1">
    <citation type="submission" date="2020-03" db="EMBL/GenBank/DDBJ databases">
        <authorList>
            <person name="Weist P."/>
        </authorList>
    </citation>
    <scope>NUCLEOTIDE SEQUENCE</scope>
</reference>
<dbReference type="InterPro" id="IPR012337">
    <property type="entry name" value="RNaseH-like_sf"/>
</dbReference>
<name>A0A9N7U797_PLEPL</name>
<feature type="region of interest" description="Disordered" evidence="1">
    <location>
        <begin position="1"/>
        <end position="33"/>
    </location>
</feature>